<dbReference type="AlphaFoldDB" id="A0A9D3ZJH0"/>
<accession>A0A9D3ZJH0</accession>
<sequence length="132" mass="15487">MMAYFVDCSCRDEVPLFTVFQNLYQLKAQNRRSSSSFYYFTPRKDVKSIISSKCSNLCLNWGKYIRVKCKLVDGYDFPIEWSSPTHESEDSSKEITSLSRKIDQYIDMRAFMLDMHKKRKTSTRATDVVESS</sequence>
<evidence type="ECO:0000313" key="1">
    <source>
        <dbReference type="EMBL" id="KAH1039761.1"/>
    </source>
</evidence>
<protein>
    <submittedName>
        <fullName evidence="1">Uncharacterized protein</fullName>
    </submittedName>
</protein>
<comment type="caution">
    <text evidence="1">The sequence shown here is derived from an EMBL/GenBank/DDBJ whole genome shotgun (WGS) entry which is preliminary data.</text>
</comment>
<gene>
    <name evidence="1" type="ORF">J1N35_041504</name>
</gene>
<dbReference type="EMBL" id="JAIQCV010000012">
    <property type="protein sequence ID" value="KAH1039761.1"/>
    <property type="molecule type" value="Genomic_DNA"/>
</dbReference>
<name>A0A9D3ZJH0_9ROSI</name>
<evidence type="ECO:0000313" key="2">
    <source>
        <dbReference type="Proteomes" id="UP000828251"/>
    </source>
</evidence>
<reference evidence="1 2" key="1">
    <citation type="journal article" date="2021" name="Plant Biotechnol. J.">
        <title>Multi-omics assisted identification of the key and species-specific regulatory components of drought-tolerant mechanisms in Gossypium stocksii.</title>
        <authorList>
            <person name="Yu D."/>
            <person name="Ke L."/>
            <person name="Zhang D."/>
            <person name="Wu Y."/>
            <person name="Sun Y."/>
            <person name="Mei J."/>
            <person name="Sun J."/>
            <person name="Sun Y."/>
        </authorList>
    </citation>
    <scope>NUCLEOTIDE SEQUENCE [LARGE SCALE GENOMIC DNA]</scope>
    <source>
        <strain evidence="2">cv. E1</strain>
        <tissue evidence="1">Leaf</tissue>
    </source>
</reference>
<organism evidence="1 2">
    <name type="scientific">Gossypium stocksii</name>
    <dbReference type="NCBI Taxonomy" id="47602"/>
    <lineage>
        <taxon>Eukaryota</taxon>
        <taxon>Viridiplantae</taxon>
        <taxon>Streptophyta</taxon>
        <taxon>Embryophyta</taxon>
        <taxon>Tracheophyta</taxon>
        <taxon>Spermatophyta</taxon>
        <taxon>Magnoliopsida</taxon>
        <taxon>eudicotyledons</taxon>
        <taxon>Gunneridae</taxon>
        <taxon>Pentapetalae</taxon>
        <taxon>rosids</taxon>
        <taxon>malvids</taxon>
        <taxon>Malvales</taxon>
        <taxon>Malvaceae</taxon>
        <taxon>Malvoideae</taxon>
        <taxon>Gossypium</taxon>
    </lineage>
</organism>
<proteinExistence type="predicted"/>
<dbReference type="Proteomes" id="UP000828251">
    <property type="component" value="Unassembled WGS sequence"/>
</dbReference>
<keyword evidence="2" id="KW-1185">Reference proteome</keyword>